<feature type="transmembrane region" description="Helical" evidence="6">
    <location>
        <begin position="121"/>
        <end position="146"/>
    </location>
</feature>
<dbReference type="GO" id="GO:0140359">
    <property type="term" value="F:ABC-type transporter activity"/>
    <property type="evidence" value="ECO:0007669"/>
    <property type="project" value="InterPro"/>
</dbReference>
<dbReference type="Pfam" id="PF01061">
    <property type="entry name" value="ABC2_membrane"/>
    <property type="match status" value="1"/>
</dbReference>
<evidence type="ECO:0000256" key="4">
    <source>
        <dbReference type="ARBA" id="ARBA00023136"/>
    </source>
</evidence>
<feature type="domain" description="ABC-2 type transporter transmembrane" evidence="7">
    <location>
        <begin position="31"/>
        <end position="232"/>
    </location>
</feature>
<dbReference type="InterPro" id="IPR000412">
    <property type="entry name" value="ABC_2_transport"/>
</dbReference>
<evidence type="ECO:0000313" key="9">
    <source>
        <dbReference type="Proteomes" id="UP001139502"/>
    </source>
</evidence>
<evidence type="ECO:0000256" key="5">
    <source>
        <dbReference type="ARBA" id="ARBA00023251"/>
    </source>
</evidence>
<organism evidence="8 9">
    <name type="scientific">Rothia santali</name>
    <dbReference type="NCBI Taxonomy" id="2949643"/>
    <lineage>
        <taxon>Bacteria</taxon>
        <taxon>Bacillati</taxon>
        <taxon>Actinomycetota</taxon>
        <taxon>Actinomycetes</taxon>
        <taxon>Micrococcales</taxon>
        <taxon>Micrococcaceae</taxon>
        <taxon>Rothia</taxon>
    </lineage>
</organism>
<keyword evidence="3 6" id="KW-1133">Transmembrane helix</keyword>
<protein>
    <submittedName>
        <fullName evidence="8">ABC transporter permease</fullName>
    </submittedName>
</protein>
<accession>A0A9X2KH62</accession>
<feature type="transmembrane region" description="Helical" evidence="6">
    <location>
        <begin position="184"/>
        <end position="206"/>
    </location>
</feature>
<dbReference type="EMBL" id="JANAFB010000001">
    <property type="protein sequence ID" value="MCP3424510.1"/>
    <property type="molecule type" value="Genomic_DNA"/>
</dbReference>
<keyword evidence="4 6" id="KW-0472">Membrane</keyword>
<dbReference type="PIRSF" id="PIRSF006648">
    <property type="entry name" value="DrrB"/>
    <property type="match status" value="1"/>
</dbReference>
<feature type="transmembrane region" description="Helical" evidence="6">
    <location>
        <begin position="152"/>
        <end position="177"/>
    </location>
</feature>
<feature type="transmembrane region" description="Helical" evidence="6">
    <location>
        <begin position="239"/>
        <end position="257"/>
    </location>
</feature>
<feature type="transmembrane region" description="Helical" evidence="6">
    <location>
        <begin position="81"/>
        <end position="100"/>
    </location>
</feature>
<evidence type="ECO:0000256" key="3">
    <source>
        <dbReference type="ARBA" id="ARBA00022989"/>
    </source>
</evidence>
<dbReference type="Proteomes" id="UP001139502">
    <property type="component" value="Unassembled WGS sequence"/>
</dbReference>
<evidence type="ECO:0000313" key="8">
    <source>
        <dbReference type="EMBL" id="MCP3424510.1"/>
    </source>
</evidence>
<dbReference type="PANTHER" id="PTHR43229">
    <property type="entry name" value="NODULATION PROTEIN J"/>
    <property type="match status" value="1"/>
</dbReference>
<comment type="subcellular location">
    <subcellularLocation>
        <location evidence="1">Membrane</location>
        <topology evidence="1">Multi-pass membrane protein</topology>
    </subcellularLocation>
</comment>
<name>A0A9X2KH62_9MICC</name>
<dbReference type="InterPro" id="IPR013525">
    <property type="entry name" value="ABC2_TM"/>
</dbReference>
<reference evidence="8" key="1">
    <citation type="submission" date="2022-06" db="EMBL/GenBank/DDBJ databases">
        <title>Rothia sp. isolated from sandalwood seedling.</title>
        <authorList>
            <person name="Tuikhar N."/>
            <person name="Kirdat K."/>
            <person name="Thorat V."/>
            <person name="Swetha P."/>
            <person name="Padma S."/>
            <person name="Sundararaj R."/>
            <person name="Yadav A."/>
        </authorList>
    </citation>
    <scope>NUCLEOTIDE SEQUENCE</scope>
    <source>
        <strain evidence="8">AR01</strain>
    </source>
</reference>
<proteinExistence type="predicted"/>
<comment type="caution">
    <text evidence="8">The sequence shown here is derived from an EMBL/GenBank/DDBJ whole genome shotgun (WGS) entry which is preliminary data.</text>
</comment>
<evidence type="ECO:0000256" key="1">
    <source>
        <dbReference type="ARBA" id="ARBA00004141"/>
    </source>
</evidence>
<sequence>MSAVAPLADPAAPEDGPAPGGRRVLAQGLYETLAMLRNGEQLMLLILFPLMALLGLAFTSFIDPWARDLGMSRVDVAMPGVLALCALSTALSGQGIATGFDRRYGVLRFLSTTPLGRGGLILGKAMAVLSVVVVQYVVMGLVGAVLGWTPGVAGVLLSIPPLLLGVAAFTALGLLVAGTIRAEATLAVVNTLWLVLASLGGSLIPAHRLPGVGPWLVEALPSGALGAALRSGILDHQLSLPHCLVLAAWAVVLGALARRFFKWA</sequence>
<dbReference type="RefSeq" id="WP_254164117.1">
    <property type="nucleotide sequence ID" value="NZ_JANAFB010000001.1"/>
</dbReference>
<gene>
    <name evidence="8" type="ORF">NBM05_00275</name>
</gene>
<evidence type="ECO:0000256" key="6">
    <source>
        <dbReference type="SAM" id="Phobius"/>
    </source>
</evidence>
<keyword evidence="9" id="KW-1185">Reference proteome</keyword>
<dbReference type="InterPro" id="IPR051784">
    <property type="entry name" value="Nod_factor_ABC_transporter"/>
</dbReference>
<dbReference type="PANTHER" id="PTHR43229:SF2">
    <property type="entry name" value="NODULATION PROTEIN J"/>
    <property type="match status" value="1"/>
</dbReference>
<keyword evidence="2 6" id="KW-0812">Transmembrane</keyword>
<evidence type="ECO:0000256" key="2">
    <source>
        <dbReference type="ARBA" id="ARBA00022692"/>
    </source>
</evidence>
<keyword evidence="5" id="KW-0046">Antibiotic resistance</keyword>
<dbReference type="GO" id="GO:0046677">
    <property type="term" value="P:response to antibiotic"/>
    <property type="evidence" value="ECO:0007669"/>
    <property type="project" value="UniProtKB-KW"/>
</dbReference>
<dbReference type="GO" id="GO:0043190">
    <property type="term" value="C:ATP-binding cassette (ABC) transporter complex"/>
    <property type="evidence" value="ECO:0007669"/>
    <property type="project" value="InterPro"/>
</dbReference>
<evidence type="ECO:0000259" key="7">
    <source>
        <dbReference type="Pfam" id="PF01061"/>
    </source>
</evidence>
<feature type="transmembrane region" description="Helical" evidence="6">
    <location>
        <begin position="42"/>
        <end position="61"/>
    </location>
</feature>
<dbReference type="AlphaFoldDB" id="A0A9X2KH62"/>